<name>A0ABV7Z9Y1_9DEIO</name>
<proteinExistence type="predicted"/>
<reference evidence="2" key="1">
    <citation type="journal article" date="2019" name="Int. J. Syst. Evol. Microbiol.">
        <title>The Global Catalogue of Microorganisms (GCM) 10K type strain sequencing project: providing services to taxonomists for standard genome sequencing and annotation.</title>
        <authorList>
            <consortium name="The Broad Institute Genomics Platform"/>
            <consortium name="The Broad Institute Genome Sequencing Center for Infectious Disease"/>
            <person name="Wu L."/>
            <person name="Ma J."/>
        </authorList>
    </citation>
    <scope>NUCLEOTIDE SEQUENCE [LARGE SCALE GENOMIC DNA]</scope>
    <source>
        <strain evidence="2">CCTCC AB 2017081</strain>
    </source>
</reference>
<gene>
    <name evidence="1" type="ORF">ACFOSB_08685</name>
</gene>
<comment type="caution">
    <text evidence="1">The sequence shown here is derived from an EMBL/GenBank/DDBJ whole genome shotgun (WGS) entry which is preliminary data.</text>
</comment>
<dbReference type="RefSeq" id="WP_322474818.1">
    <property type="nucleotide sequence ID" value="NZ_JBHRZG010000009.1"/>
</dbReference>
<dbReference type="EMBL" id="JBHRZG010000009">
    <property type="protein sequence ID" value="MFC3832929.1"/>
    <property type="molecule type" value="Genomic_DNA"/>
</dbReference>
<dbReference type="Proteomes" id="UP001595803">
    <property type="component" value="Unassembled WGS sequence"/>
</dbReference>
<protein>
    <recommendedName>
        <fullName evidence="3">Alpha/beta hydrolase</fullName>
    </recommendedName>
</protein>
<accession>A0ABV7Z9Y1</accession>
<keyword evidence="2" id="KW-1185">Reference proteome</keyword>
<evidence type="ECO:0008006" key="3">
    <source>
        <dbReference type="Google" id="ProtNLM"/>
    </source>
</evidence>
<evidence type="ECO:0000313" key="2">
    <source>
        <dbReference type="Proteomes" id="UP001595803"/>
    </source>
</evidence>
<evidence type="ECO:0000313" key="1">
    <source>
        <dbReference type="EMBL" id="MFC3832929.1"/>
    </source>
</evidence>
<organism evidence="1 2">
    <name type="scientific">Deinococcus rufus</name>
    <dbReference type="NCBI Taxonomy" id="2136097"/>
    <lineage>
        <taxon>Bacteria</taxon>
        <taxon>Thermotogati</taxon>
        <taxon>Deinococcota</taxon>
        <taxon>Deinococci</taxon>
        <taxon>Deinococcales</taxon>
        <taxon>Deinococcaceae</taxon>
        <taxon>Deinococcus</taxon>
    </lineage>
</organism>
<sequence>MGGLPATLTAYSQTLGPVRASASVAGRVNLKDTVRTSQRRGQSVRRAYGGASLSGHDPVNDFARFRGRLTPLLTVVSPQGTGVASAANGERLAVLARRVGADVRVVPVKGPHLFGGYMNAGIGRQIGEFFSAVTRGAL</sequence>